<dbReference type="Proteomes" id="UP000198614">
    <property type="component" value="Unassembled WGS sequence"/>
</dbReference>
<evidence type="ECO:0000313" key="3">
    <source>
        <dbReference type="EMBL" id="SDG44845.1"/>
    </source>
</evidence>
<proteinExistence type="predicted"/>
<evidence type="ECO:0000256" key="1">
    <source>
        <dbReference type="SAM" id="MobiDB-lite"/>
    </source>
</evidence>
<name>A0A1G7UB84_9ACTN</name>
<evidence type="ECO:0000256" key="2">
    <source>
        <dbReference type="SAM" id="Phobius"/>
    </source>
</evidence>
<dbReference type="OrthoDB" id="4216285at2"/>
<dbReference type="EMBL" id="FNAX01000020">
    <property type="protein sequence ID" value="SDG44845.1"/>
    <property type="molecule type" value="Genomic_DNA"/>
</dbReference>
<feature type="transmembrane region" description="Helical" evidence="2">
    <location>
        <begin position="402"/>
        <end position="427"/>
    </location>
</feature>
<sequence>MLALRLARRAHVLVQVRRLLVAAASAGTGFLLLCAFGYALAHPGASPGAALRLAWCAVPLAATVHLAVAVARADPATRPRPGLSAVGLGPGRLMVFSVLTTALSCALGSAAALLLFLHLRGDLPGTPPRNSLADALAAGLPLPLPATVTLLAVVPLAASVAGALSLRPREDARRDAPTGPGAGPAGGPGAEPGAEPGTPGAGTAAGNRRVGKPRAATGRQGALPADTETHAVPAPSGLPWGIAVVAAGLTTETYAARDPRGARLDLPGDLVAGTAGVLAGWALTALGLALAGPALTHLCGRLLQAARPGVLRLLSGRGLQEEAGRIGRPLGVVCAVASGAYAIARVYAEAHDAPPAFGPLSVLGALVVAGCALATLLTAAVEARGDRADTTAALLRIGAPATLLRSAALLRAGALVLVLAPLTWLVAELAALPLLR</sequence>
<evidence type="ECO:0000313" key="4">
    <source>
        <dbReference type="Proteomes" id="UP000198614"/>
    </source>
</evidence>
<reference evidence="3 4" key="1">
    <citation type="submission" date="2016-10" db="EMBL/GenBank/DDBJ databases">
        <authorList>
            <person name="de Groot N.N."/>
        </authorList>
    </citation>
    <scope>NUCLEOTIDE SEQUENCE [LARGE SCALE GENOMIC DNA]</scope>
    <source>
        <strain evidence="3 4">CGMCC 4.1859</strain>
    </source>
</reference>
<feature type="compositionally biased region" description="Low complexity" evidence="1">
    <location>
        <begin position="191"/>
        <end position="206"/>
    </location>
</feature>
<feature type="compositionally biased region" description="Gly residues" evidence="1">
    <location>
        <begin position="180"/>
        <end position="190"/>
    </location>
</feature>
<accession>A0A1G7UB84</accession>
<keyword evidence="2" id="KW-0472">Membrane</keyword>
<feature type="transmembrane region" description="Helical" evidence="2">
    <location>
        <begin position="139"/>
        <end position="164"/>
    </location>
</feature>
<feature type="transmembrane region" description="Helical" evidence="2">
    <location>
        <begin position="93"/>
        <end position="119"/>
    </location>
</feature>
<keyword evidence="2" id="KW-0812">Transmembrane</keyword>
<feature type="transmembrane region" description="Helical" evidence="2">
    <location>
        <begin position="360"/>
        <end position="381"/>
    </location>
</feature>
<organism evidence="3 4">
    <name type="scientific">Streptomyces griseoaurantiacus</name>
    <dbReference type="NCBI Taxonomy" id="68213"/>
    <lineage>
        <taxon>Bacteria</taxon>
        <taxon>Bacillati</taxon>
        <taxon>Actinomycetota</taxon>
        <taxon>Actinomycetes</taxon>
        <taxon>Kitasatosporales</taxon>
        <taxon>Streptomycetaceae</taxon>
        <taxon>Streptomyces</taxon>
        <taxon>Streptomyces aurantiacus group</taxon>
    </lineage>
</organism>
<feature type="transmembrane region" description="Helical" evidence="2">
    <location>
        <begin position="20"/>
        <end position="40"/>
    </location>
</feature>
<protein>
    <submittedName>
        <fullName evidence="3">Uncharacterized protein</fullName>
    </submittedName>
</protein>
<keyword evidence="2" id="KW-1133">Transmembrane helix</keyword>
<feature type="region of interest" description="Disordered" evidence="1">
    <location>
        <begin position="168"/>
        <end position="234"/>
    </location>
</feature>
<gene>
    <name evidence="3" type="ORF">SAMN05216260_12028</name>
</gene>
<dbReference type="AlphaFoldDB" id="A0A1G7UB84"/>
<feature type="transmembrane region" description="Helical" evidence="2">
    <location>
        <begin position="52"/>
        <end position="73"/>
    </location>
</feature>